<dbReference type="RefSeq" id="XP_043014210.1">
    <property type="nucleotide sequence ID" value="XM_043149603.1"/>
</dbReference>
<evidence type="ECO:0000313" key="3">
    <source>
        <dbReference type="EMBL" id="KAG7097740.1"/>
    </source>
</evidence>
<proteinExistence type="predicted"/>
<feature type="transmembrane region" description="Helical" evidence="1">
    <location>
        <begin position="161"/>
        <end position="181"/>
    </location>
</feature>
<keyword evidence="1" id="KW-1133">Transmembrane helix</keyword>
<dbReference type="OrthoDB" id="2536347at2759"/>
<feature type="transmembrane region" description="Helical" evidence="1">
    <location>
        <begin position="87"/>
        <end position="108"/>
    </location>
</feature>
<organism evidence="3 4">
    <name type="scientific">Marasmius oreades</name>
    <name type="common">fairy-ring Marasmius</name>
    <dbReference type="NCBI Taxonomy" id="181124"/>
    <lineage>
        <taxon>Eukaryota</taxon>
        <taxon>Fungi</taxon>
        <taxon>Dikarya</taxon>
        <taxon>Basidiomycota</taxon>
        <taxon>Agaricomycotina</taxon>
        <taxon>Agaricomycetes</taxon>
        <taxon>Agaricomycetidae</taxon>
        <taxon>Agaricales</taxon>
        <taxon>Marasmiineae</taxon>
        <taxon>Marasmiaceae</taxon>
        <taxon>Marasmius</taxon>
    </lineage>
</organism>
<dbReference type="PANTHER" id="PTHR40465:SF1">
    <property type="entry name" value="DUF6534 DOMAIN-CONTAINING PROTEIN"/>
    <property type="match status" value="1"/>
</dbReference>
<feature type="transmembrane region" description="Helical" evidence="1">
    <location>
        <begin position="49"/>
        <end position="67"/>
    </location>
</feature>
<feature type="transmembrane region" description="Helical" evidence="1">
    <location>
        <begin position="20"/>
        <end position="37"/>
    </location>
</feature>
<name>A0A9P8ADX2_9AGAR</name>
<dbReference type="AlphaFoldDB" id="A0A9P8ADX2"/>
<keyword evidence="4" id="KW-1185">Reference proteome</keyword>
<dbReference type="InterPro" id="IPR045339">
    <property type="entry name" value="DUF6534"/>
</dbReference>
<comment type="caution">
    <text evidence="3">The sequence shown here is derived from an EMBL/GenBank/DDBJ whole genome shotgun (WGS) entry which is preliminary data.</text>
</comment>
<feature type="transmembrane region" description="Helical" evidence="1">
    <location>
        <begin position="120"/>
        <end position="141"/>
    </location>
</feature>
<accession>A0A9P8ADX2</accession>
<gene>
    <name evidence="3" type="ORF">E1B28_005062</name>
</gene>
<feature type="domain" description="DUF6534" evidence="2">
    <location>
        <begin position="166"/>
        <end position="251"/>
    </location>
</feature>
<keyword evidence="1" id="KW-0812">Transmembrane</keyword>
<evidence type="ECO:0000313" key="4">
    <source>
        <dbReference type="Proteomes" id="UP001049176"/>
    </source>
</evidence>
<evidence type="ECO:0000259" key="2">
    <source>
        <dbReference type="Pfam" id="PF20152"/>
    </source>
</evidence>
<dbReference type="EMBL" id="CM032182">
    <property type="protein sequence ID" value="KAG7097740.1"/>
    <property type="molecule type" value="Genomic_DNA"/>
</dbReference>
<dbReference type="GeneID" id="66074138"/>
<evidence type="ECO:0000256" key="1">
    <source>
        <dbReference type="SAM" id="Phobius"/>
    </source>
</evidence>
<keyword evidence="1" id="KW-0472">Membrane</keyword>
<dbReference type="KEGG" id="more:E1B28_005062"/>
<reference evidence="3" key="1">
    <citation type="journal article" date="2021" name="Genome Biol. Evol.">
        <title>The assembled and annotated genome of the fairy-ring fungus Marasmius oreades.</title>
        <authorList>
            <person name="Hiltunen M."/>
            <person name="Ament-Velasquez S.L."/>
            <person name="Johannesson H."/>
        </authorList>
    </citation>
    <scope>NUCLEOTIDE SEQUENCE</scope>
    <source>
        <strain evidence="3">03SP1</strain>
    </source>
</reference>
<dbReference type="Proteomes" id="UP001049176">
    <property type="component" value="Chromosome 2"/>
</dbReference>
<dbReference type="PANTHER" id="PTHR40465">
    <property type="entry name" value="CHROMOSOME 1, WHOLE GENOME SHOTGUN SEQUENCE"/>
    <property type="match status" value="1"/>
</dbReference>
<protein>
    <recommendedName>
        <fullName evidence="2">DUF6534 domain-containing protein</fullName>
    </recommendedName>
</protein>
<dbReference type="Pfam" id="PF20152">
    <property type="entry name" value="DUF6534"/>
    <property type="match status" value="1"/>
</dbReference>
<sequence length="348" mass="38468">MSTTSPDTLKSAGPFLLGYLLNYGLYGVLTVQMYVYYIAFPDDRTAVKAIVYGVYLVETMQLFMITYDAFQNFVYGFGRPAALNELNLLWFDCCVIDGAVAFVVQTFFAYRIFLLSKSKLLTGIIVVISLMQFGGAVTTAAMDKAVSVFSQVRGNFIAVSFWLGGSAACDIVIAVSMTYVLSRYDTSFRDTRDLVRRVLRLTMETGSLTATIATVDLILFLSSEFPYHVTPALTLAKLYSNSMMVIFNSRVKIVGGRGQSSTSIGEGEMSITSQGHLGLESLSRARPKRLQTYHPQLSVGVKHEIDVDVADGSRTTQRSNVRTHSIQLGELTSNVDFQEQTKKDDFSV</sequence>